<feature type="signal peptide" evidence="1">
    <location>
        <begin position="1"/>
        <end position="18"/>
    </location>
</feature>
<dbReference type="OrthoDB" id="5785107at2759"/>
<evidence type="ECO:0000313" key="2">
    <source>
        <dbReference type="EMBL" id="CAI5456652.1"/>
    </source>
</evidence>
<gene>
    <name evidence="2" type="ORF">CAMP_LOCUS19289</name>
</gene>
<feature type="chain" id="PRO_5040174788" evidence="1">
    <location>
        <begin position="19"/>
        <end position="256"/>
    </location>
</feature>
<organism evidence="2 3">
    <name type="scientific">Caenorhabditis angaria</name>
    <dbReference type="NCBI Taxonomy" id="860376"/>
    <lineage>
        <taxon>Eukaryota</taxon>
        <taxon>Metazoa</taxon>
        <taxon>Ecdysozoa</taxon>
        <taxon>Nematoda</taxon>
        <taxon>Chromadorea</taxon>
        <taxon>Rhabditida</taxon>
        <taxon>Rhabditina</taxon>
        <taxon>Rhabditomorpha</taxon>
        <taxon>Rhabditoidea</taxon>
        <taxon>Rhabditidae</taxon>
        <taxon>Peloderinae</taxon>
        <taxon>Caenorhabditis</taxon>
    </lineage>
</organism>
<dbReference type="EMBL" id="CANHGI010000006">
    <property type="protein sequence ID" value="CAI5456652.1"/>
    <property type="molecule type" value="Genomic_DNA"/>
</dbReference>
<reference evidence="2" key="1">
    <citation type="submission" date="2022-11" db="EMBL/GenBank/DDBJ databases">
        <authorList>
            <person name="Kikuchi T."/>
        </authorList>
    </citation>
    <scope>NUCLEOTIDE SEQUENCE</scope>
    <source>
        <strain evidence="2">PS1010</strain>
    </source>
</reference>
<evidence type="ECO:0000256" key="1">
    <source>
        <dbReference type="SAM" id="SignalP"/>
    </source>
</evidence>
<evidence type="ECO:0000313" key="3">
    <source>
        <dbReference type="Proteomes" id="UP001152747"/>
    </source>
</evidence>
<name>A0A9P1J4N7_9PELO</name>
<dbReference type="AlphaFoldDB" id="A0A9P1J4N7"/>
<comment type="caution">
    <text evidence="2">The sequence shown here is derived from an EMBL/GenBank/DDBJ whole genome shotgun (WGS) entry which is preliminary data.</text>
</comment>
<protein>
    <submittedName>
        <fullName evidence="2">Uncharacterized protein</fullName>
    </submittedName>
</protein>
<sequence length="256" mass="28769">MKKITPLLLACAIFLIAANPPPVSVFGPCQRRCVKQFGEIQKRHTNIDTQFLYTNVSNRTEFSLCKLGCSSPEYTELHLPAFRFGQIAYEEILNSISPTALIHLPNPVKDVQILCLDKSPANPNSSKNSTQQKLTGNILLKFDDELEALENVYFIEVVASDEEQTILFQDWCYSSLCNISFLAPENAQIRARLSSFDENGAIGGIVHSSWYPISEEPNLDMKVVSLDWLDDKAAAKIQLIPKKSNLKMFATNRIQK</sequence>
<dbReference type="Proteomes" id="UP001152747">
    <property type="component" value="Unassembled WGS sequence"/>
</dbReference>
<keyword evidence="1" id="KW-0732">Signal</keyword>
<proteinExistence type="predicted"/>
<accession>A0A9P1J4N7</accession>
<keyword evidence="3" id="KW-1185">Reference proteome</keyword>